<dbReference type="EMBL" id="JAIMJC010000007">
    <property type="protein sequence ID" value="KAH0522512.1"/>
    <property type="molecule type" value="Genomic_DNA"/>
</dbReference>
<evidence type="ECO:0000313" key="4">
    <source>
        <dbReference type="Proteomes" id="UP000826573"/>
    </source>
</evidence>
<comment type="caution">
    <text evidence="3">The sequence shown here is derived from an EMBL/GenBank/DDBJ whole genome shotgun (WGS) entry which is preliminary data.</text>
</comment>
<keyword evidence="2" id="KW-0812">Transmembrane</keyword>
<protein>
    <submittedName>
        <fullName evidence="3">Uncharacterized protein</fullName>
    </submittedName>
</protein>
<gene>
    <name evidence="3" type="ORF">TsFJ059_006344</name>
</gene>
<keyword evidence="2" id="KW-0472">Membrane</keyword>
<evidence type="ECO:0000313" key="3">
    <source>
        <dbReference type="EMBL" id="KAH0522512.1"/>
    </source>
</evidence>
<feature type="transmembrane region" description="Helical" evidence="2">
    <location>
        <begin position="245"/>
        <end position="270"/>
    </location>
</feature>
<feature type="compositionally biased region" description="Low complexity" evidence="1">
    <location>
        <begin position="203"/>
        <end position="218"/>
    </location>
</feature>
<proteinExistence type="predicted"/>
<feature type="compositionally biased region" description="Gly residues" evidence="1">
    <location>
        <begin position="343"/>
        <end position="356"/>
    </location>
</feature>
<reference evidence="3 4" key="1">
    <citation type="submission" date="2021-08" db="EMBL/GenBank/DDBJ databases">
        <title>The highly contiguous genome resource for Trichoderma semiorbis FJ059, a fungal antagonistic to plant pathogens.</title>
        <authorList>
            <person name="Liu T."/>
        </authorList>
    </citation>
    <scope>NUCLEOTIDE SEQUENCE [LARGE SCALE GENOMIC DNA]</scope>
    <source>
        <strain evidence="3 4">FJ059</strain>
    </source>
</reference>
<name>A0A9P8HJ99_9HYPO</name>
<organism evidence="3 4">
    <name type="scientific">Trichoderma semiorbis</name>
    <dbReference type="NCBI Taxonomy" id="1491008"/>
    <lineage>
        <taxon>Eukaryota</taxon>
        <taxon>Fungi</taxon>
        <taxon>Dikarya</taxon>
        <taxon>Ascomycota</taxon>
        <taxon>Pezizomycotina</taxon>
        <taxon>Sordariomycetes</taxon>
        <taxon>Hypocreomycetidae</taxon>
        <taxon>Hypocreales</taxon>
        <taxon>Hypocreaceae</taxon>
        <taxon>Trichoderma</taxon>
    </lineage>
</organism>
<accession>A0A9P8HJ99</accession>
<keyword evidence="2" id="KW-1133">Transmembrane helix</keyword>
<feature type="region of interest" description="Disordered" evidence="1">
    <location>
        <begin position="203"/>
        <end position="239"/>
    </location>
</feature>
<keyword evidence="4" id="KW-1185">Reference proteome</keyword>
<evidence type="ECO:0000256" key="2">
    <source>
        <dbReference type="SAM" id="Phobius"/>
    </source>
</evidence>
<sequence>MAVTNLRENLGPLTTTFTPPTDCTGLQFVGDRIIGQNMGVSLFCNNPLSSNAPDFNTVSVIKSCFPSGFASFYNKNWLTAPYLEYVGVYSPASICPSGYTAACAQTRSKGQSDPFANKANNAANNAASEMIWNMLNVGETVSGCCPTGYGCDTVVASWCTSSPANPITVTDVTCLGILPPRTTPTVADSAIAMRVMVVHAATSEHTATRTTTSSAPTSSVPPPSAPASSVPSENPLSKPSQGLPLAAKIAIGVVIPLIVILSGVACFFIYRYRRRRKLLQAGQGLGRDARGNGGDDLETPKPELPGDEGLVVSGPSGTAFRKPELDATTSGPGGLVELPAELAGGGISELHGGPGPGELDSMSKGSNDIDAVRQDVSIQHVDEGGKGLWQWSSYWD</sequence>
<feature type="region of interest" description="Disordered" evidence="1">
    <location>
        <begin position="284"/>
        <end position="366"/>
    </location>
</feature>
<evidence type="ECO:0000256" key="1">
    <source>
        <dbReference type="SAM" id="MobiDB-lite"/>
    </source>
</evidence>
<dbReference type="Proteomes" id="UP000826573">
    <property type="component" value="Unassembled WGS sequence"/>
</dbReference>
<dbReference type="AlphaFoldDB" id="A0A9P8HJ99"/>